<organism evidence="4 5">
    <name type="scientific">Mucilaginibacter mallensis</name>
    <dbReference type="NCBI Taxonomy" id="652787"/>
    <lineage>
        <taxon>Bacteria</taxon>
        <taxon>Pseudomonadati</taxon>
        <taxon>Bacteroidota</taxon>
        <taxon>Sphingobacteriia</taxon>
        <taxon>Sphingobacteriales</taxon>
        <taxon>Sphingobacteriaceae</taxon>
        <taxon>Mucilaginibacter</taxon>
    </lineage>
</organism>
<dbReference type="SUPFAM" id="SSF55103">
    <property type="entry name" value="FAD-linked oxidases, C-terminal domain"/>
    <property type="match status" value="1"/>
</dbReference>
<keyword evidence="5" id="KW-1185">Reference proteome</keyword>
<dbReference type="Proteomes" id="UP000199679">
    <property type="component" value="Chromosome I"/>
</dbReference>
<dbReference type="OrthoDB" id="1489106at2"/>
<evidence type="ECO:0000256" key="2">
    <source>
        <dbReference type="ARBA" id="ARBA00022827"/>
    </source>
</evidence>
<dbReference type="InterPro" id="IPR016166">
    <property type="entry name" value="FAD-bd_PCMH"/>
</dbReference>
<dbReference type="InterPro" id="IPR006094">
    <property type="entry name" value="Oxid_FAD_bind_N"/>
</dbReference>
<proteinExistence type="predicted"/>
<dbReference type="PANTHER" id="PTHR43762">
    <property type="entry name" value="L-GULONOLACTONE OXIDASE"/>
    <property type="match status" value="1"/>
</dbReference>
<evidence type="ECO:0000313" key="5">
    <source>
        <dbReference type="Proteomes" id="UP000199679"/>
    </source>
</evidence>
<dbReference type="GO" id="GO:0016899">
    <property type="term" value="F:oxidoreductase activity, acting on the CH-OH group of donors, oxygen as acceptor"/>
    <property type="evidence" value="ECO:0007669"/>
    <property type="project" value="InterPro"/>
</dbReference>
<dbReference type="Gene3D" id="3.40.462.10">
    <property type="entry name" value="FAD-linked oxidases, C-terminal domain"/>
    <property type="match status" value="1"/>
</dbReference>
<sequence length="671" mass="73321">MDAIQRIECKNKAAFVMSFVITDGKFTSPSSGDYPVLQSCTIDLAPTKLPEGNVVWAVVSAYWGSTKAAAEKFTFAMNGKIAVYEVEGTLFGYSINFKGIEDDPGSRPPGFPIFIPIKQEEFLNWAHTIDVPGVWTCAPRSADDVVAACNWAAQNGYTVRPRGIMHNWSPLSVTPGLPDYNKLLLIDTTVSLNDISFIPPHGSVGPSVKVGTGATMAALMQFLETQQGGNGVAPGYSFPHIPAPDNLTVGGVMAINAHGTAVPTPPNDNFTTTYGSMSNRILSLTAVVTDPQGTDPTKAYQLKIFERGDKETTAFMTQLGRALITEVTIQVIDNYNLRCLSITNIDSATLFKEPAGGPPPPNSCGDFLNQSGRIEVIWFPFTTYPWLKVWTVDAAKPATSRQVDGPNNYTFSDNLPDFVTSLIDIILNSDPSLTVKFGQMMLDMTNSGLDGLVLGYPVLPQCRDIWGASKNTLFYVKDTTLRITANGYAVLMNKANVQQAIADFTTQFETMLTAYQGQNKFPINSPLEIRVTGLDSGDGMPSVTGGPAGRPVISSLATDAETIKNNWDVAVWFDVLTIPGTKYAMDFYTELEEWFTQHFTAPATKVVPEWSKGWAYTTNGAWTNDAFIDGIKQDFTTNRAADDNWAWEQAILAKYDAYNIYQSQLTQTLFS</sequence>
<feature type="domain" description="FAD-binding PCMH-type" evidence="3">
    <location>
        <begin position="128"/>
        <end position="334"/>
    </location>
</feature>
<evidence type="ECO:0000313" key="4">
    <source>
        <dbReference type="EMBL" id="SDS99442.1"/>
    </source>
</evidence>
<reference evidence="4 5" key="1">
    <citation type="submission" date="2016-10" db="EMBL/GenBank/DDBJ databases">
        <authorList>
            <person name="de Groot N.N."/>
        </authorList>
    </citation>
    <scope>NUCLEOTIDE SEQUENCE [LARGE SCALE GENOMIC DNA]</scope>
    <source>
        <strain evidence="4 5">MP1X4</strain>
    </source>
</reference>
<protein>
    <submittedName>
        <fullName evidence="4">FAD binding domain-containing protein</fullName>
    </submittedName>
</protein>
<gene>
    <name evidence="4" type="ORF">SAMN05216490_2255</name>
</gene>
<dbReference type="SUPFAM" id="SSF56176">
    <property type="entry name" value="FAD-binding/transporter-associated domain-like"/>
    <property type="match status" value="1"/>
</dbReference>
<dbReference type="InterPro" id="IPR010031">
    <property type="entry name" value="FAD_lactone_oxidase-like"/>
</dbReference>
<dbReference type="Pfam" id="PF01565">
    <property type="entry name" value="FAD_binding_4"/>
    <property type="match status" value="1"/>
</dbReference>
<accession>A0A1H1WQZ2</accession>
<dbReference type="RefSeq" id="WP_091372440.1">
    <property type="nucleotide sequence ID" value="NZ_LT629740.1"/>
</dbReference>
<dbReference type="InterPro" id="IPR016167">
    <property type="entry name" value="FAD-bd_PCMH_sub1"/>
</dbReference>
<evidence type="ECO:0000256" key="1">
    <source>
        <dbReference type="ARBA" id="ARBA00022630"/>
    </source>
</evidence>
<dbReference type="Pfam" id="PF09129">
    <property type="entry name" value="Chol_subst-bind"/>
    <property type="match status" value="1"/>
</dbReference>
<dbReference type="PROSITE" id="PS51387">
    <property type="entry name" value="FAD_PCMH"/>
    <property type="match status" value="1"/>
</dbReference>
<dbReference type="PANTHER" id="PTHR43762:SF1">
    <property type="entry name" value="D-ARABINONO-1,4-LACTONE OXIDASE"/>
    <property type="match status" value="1"/>
</dbReference>
<dbReference type="InterPro" id="IPR015213">
    <property type="entry name" value="Cholesterol_OX_subst-bd"/>
</dbReference>
<dbReference type="AlphaFoldDB" id="A0A1H1WQZ2"/>
<dbReference type="InterPro" id="IPR036318">
    <property type="entry name" value="FAD-bd_PCMH-like_sf"/>
</dbReference>
<keyword evidence="2" id="KW-0274">FAD</keyword>
<dbReference type="Gene3D" id="3.30.43.10">
    <property type="entry name" value="Uridine Diphospho-n-acetylenolpyruvylglucosamine Reductase, domain 2"/>
    <property type="match status" value="1"/>
</dbReference>
<dbReference type="InterPro" id="IPR016169">
    <property type="entry name" value="FAD-bd_PCMH_sub2"/>
</dbReference>
<keyword evidence="1" id="KW-0285">Flavoprotein</keyword>
<dbReference type="EMBL" id="LT629740">
    <property type="protein sequence ID" value="SDS99442.1"/>
    <property type="molecule type" value="Genomic_DNA"/>
</dbReference>
<name>A0A1H1WQZ2_MUCMA</name>
<dbReference type="GO" id="GO:0071949">
    <property type="term" value="F:FAD binding"/>
    <property type="evidence" value="ECO:0007669"/>
    <property type="project" value="InterPro"/>
</dbReference>
<dbReference type="InterPro" id="IPR016164">
    <property type="entry name" value="FAD-linked_Oxase-like_C"/>
</dbReference>
<dbReference type="InterPro" id="IPR016170">
    <property type="entry name" value="Cytok_DH_C_sf"/>
</dbReference>
<evidence type="ECO:0000259" key="3">
    <source>
        <dbReference type="PROSITE" id="PS51387"/>
    </source>
</evidence>
<dbReference type="STRING" id="652787.SAMN05216490_2255"/>
<dbReference type="Gene3D" id="3.30.465.10">
    <property type="match status" value="1"/>
</dbReference>